<dbReference type="VEuPathDB" id="TrichDB:TRFO_10513"/>
<reference evidence="2" key="1">
    <citation type="submission" date="2016-10" db="EMBL/GenBank/DDBJ databases">
        <authorList>
            <person name="Benchimol M."/>
            <person name="Almeida L.G."/>
            <person name="Vasconcelos A.T."/>
            <person name="Perreira-Neves A."/>
            <person name="Rosa I.A."/>
            <person name="Tasca T."/>
            <person name="Bogo M.R."/>
            <person name="de Souza W."/>
        </authorList>
    </citation>
    <scope>NUCLEOTIDE SEQUENCE [LARGE SCALE GENOMIC DNA]</scope>
    <source>
        <strain evidence="2">K</strain>
    </source>
</reference>
<organism evidence="2 3">
    <name type="scientific">Tritrichomonas foetus</name>
    <dbReference type="NCBI Taxonomy" id="1144522"/>
    <lineage>
        <taxon>Eukaryota</taxon>
        <taxon>Metamonada</taxon>
        <taxon>Parabasalia</taxon>
        <taxon>Tritrichomonadida</taxon>
        <taxon>Tritrichomonadidae</taxon>
        <taxon>Tritrichomonas</taxon>
    </lineage>
</organism>
<protein>
    <submittedName>
        <fullName evidence="2">Uncharacterized protein</fullName>
    </submittedName>
</protein>
<dbReference type="AlphaFoldDB" id="A0A1J4J873"/>
<feature type="compositionally biased region" description="Gly residues" evidence="1">
    <location>
        <begin position="611"/>
        <end position="622"/>
    </location>
</feature>
<comment type="caution">
    <text evidence="2">The sequence shown here is derived from an EMBL/GenBank/DDBJ whole genome shotgun (WGS) entry which is preliminary data.</text>
</comment>
<evidence type="ECO:0000313" key="2">
    <source>
        <dbReference type="EMBL" id="OHS95382.1"/>
    </source>
</evidence>
<feature type="region of interest" description="Disordered" evidence="1">
    <location>
        <begin position="602"/>
        <end position="622"/>
    </location>
</feature>
<evidence type="ECO:0000313" key="3">
    <source>
        <dbReference type="Proteomes" id="UP000179807"/>
    </source>
</evidence>
<sequence length="622" mass="71658">MNFNLLFQRDLDPFYSLKFIKYVRQGDICDIAIYVDDIEHLKNEFNNTLTYMKLKIRDLTSDAECIIPESISSHYINLIKYGKFYMIKKCLLLSDSLNDHIPRFYATFETTFIEMKKNQLKNPLPKNYEEKDFLVPRPFENDEFCNNIDSIDDINIHIEAVVKTKSLFVNGYFFVIFHDPWNSNQGEIRADIIDSKMTLYEVFQEGRPIKIENLIPVSQNNISFNHSTRITPLNIEEFKCNLNAYANIFNKCKNIDNLTLLKKSSKFNGYLKFSQGLNRIINVLHKDDETFQSLIVGHLYNLKCDRVKIISDQFYYEATGFEASTKEKYWRKLNIKEDAKTIYSNTEITPISPNIFQCGYDLLKDRCSFIARINQTPLSSNQQSDSVCVNLWVAKPNQHGITQNETEEILIKCFILGKYKETKFIPNQKIEVNNAKIDFENFHFIIDDYSLIKSFSFSYTLSGYYSPTIVFPSIIYEFMNGNSIIIHGILNSKINDSYKLVDNQISSTYQRVIFQFDNCKNSGQICEFIGHDITIFNKLKVSHTYYIKICKLALHNGKYVFSIDDGEITEDKNPSKTPLNTTFFSSGFGTTPTGGLGATSTVRWGGTSSSGWGGTSSSGWGA</sequence>
<gene>
    <name evidence="2" type="ORF">TRFO_10513</name>
</gene>
<dbReference type="GeneID" id="94830207"/>
<dbReference type="Proteomes" id="UP000179807">
    <property type="component" value="Unassembled WGS sequence"/>
</dbReference>
<dbReference type="RefSeq" id="XP_068348519.1">
    <property type="nucleotide sequence ID" value="XM_068495503.1"/>
</dbReference>
<accession>A0A1J4J873</accession>
<dbReference type="EMBL" id="MLAK01001248">
    <property type="protein sequence ID" value="OHS95382.1"/>
    <property type="molecule type" value="Genomic_DNA"/>
</dbReference>
<evidence type="ECO:0000256" key="1">
    <source>
        <dbReference type="SAM" id="MobiDB-lite"/>
    </source>
</evidence>
<name>A0A1J4J873_9EUKA</name>
<keyword evidence="3" id="KW-1185">Reference proteome</keyword>
<proteinExistence type="predicted"/>